<dbReference type="PANTHER" id="PTHR16270">
    <property type="entry name" value="HYPOTHETICAL LOC287798"/>
    <property type="match status" value="1"/>
</dbReference>
<dbReference type="AlphaFoldDB" id="A0A6P6EBN3"/>
<keyword evidence="2" id="KW-1185">Reference proteome</keyword>
<dbReference type="OrthoDB" id="8921675at2759"/>
<evidence type="ECO:0000313" key="4">
    <source>
        <dbReference type="RefSeq" id="XP_023569755.1"/>
    </source>
</evidence>
<dbReference type="RefSeq" id="XP_023569757.1">
    <property type="nucleotide sequence ID" value="XM_023713989.1"/>
</dbReference>
<dbReference type="Proteomes" id="UP000515203">
    <property type="component" value="Unplaced"/>
</dbReference>
<proteinExistence type="predicted"/>
<feature type="compositionally biased region" description="Polar residues" evidence="1">
    <location>
        <begin position="324"/>
        <end position="337"/>
    </location>
</feature>
<feature type="compositionally biased region" description="Basic and acidic residues" evidence="1">
    <location>
        <begin position="249"/>
        <end position="259"/>
    </location>
</feature>
<dbReference type="GeneID" id="101568935"/>
<dbReference type="RefSeq" id="XP_023569756.1">
    <property type="nucleotide sequence ID" value="XM_023713988.1"/>
</dbReference>
<accession>A0A6P6EBN3</accession>
<reference evidence="3 4" key="1">
    <citation type="submission" date="2025-04" db="UniProtKB">
        <authorList>
            <consortium name="RefSeq"/>
        </authorList>
    </citation>
    <scope>IDENTIFICATION</scope>
</reference>
<organism evidence="2 4">
    <name type="scientific">Octodon degus</name>
    <name type="common">Degu</name>
    <name type="synonym">Sciurus degus</name>
    <dbReference type="NCBI Taxonomy" id="10160"/>
    <lineage>
        <taxon>Eukaryota</taxon>
        <taxon>Metazoa</taxon>
        <taxon>Chordata</taxon>
        <taxon>Craniata</taxon>
        <taxon>Vertebrata</taxon>
        <taxon>Euteleostomi</taxon>
        <taxon>Mammalia</taxon>
        <taxon>Eutheria</taxon>
        <taxon>Euarchontoglires</taxon>
        <taxon>Glires</taxon>
        <taxon>Rodentia</taxon>
        <taxon>Hystricomorpha</taxon>
        <taxon>Octodontidae</taxon>
        <taxon>Octodon</taxon>
    </lineage>
</organism>
<feature type="region of interest" description="Disordered" evidence="1">
    <location>
        <begin position="319"/>
        <end position="350"/>
    </location>
</feature>
<gene>
    <name evidence="3 4 5 6" type="primary">CUNH17orf80</name>
</gene>
<evidence type="ECO:0000256" key="1">
    <source>
        <dbReference type="SAM" id="MobiDB-lite"/>
    </source>
</evidence>
<dbReference type="CTD" id="55028"/>
<name>A0A6P6EBN3_OCTDE</name>
<evidence type="ECO:0000313" key="3">
    <source>
        <dbReference type="RefSeq" id="XP_023569753.1"/>
    </source>
</evidence>
<evidence type="ECO:0000313" key="5">
    <source>
        <dbReference type="RefSeq" id="XP_023569756.1"/>
    </source>
</evidence>
<evidence type="ECO:0000313" key="2">
    <source>
        <dbReference type="Proteomes" id="UP000515203"/>
    </source>
</evidence>
<dbReference type="RefSeq" id="XP_023569753.1">
    <property type="nucleotide sequence ID" value="XM_023713985.1"/>
</dbReference>
<sequence>MSDTQPKMELCPYCKKPFKRLKSHLPYCKMIGLSERTDQKIAQSKPATHLHAKKVKSLIRDLTEPKGREFKTKSEEKNAKLRRHKPEQTIASCPQSAVGLERASTTKAEKDIRDQTQLAFKMLKYPEPMITFQGEAKTQFYASNDNSKRGLAKDVPVSEEKKYDLSETEGLLLAGSVEPLLNQDRKYSSAVAVPNNVQAMSPNLKLDTVDSQRQGFLVKCLDKPTGDSHQSPRNVADRAQKVTVAVLSKQRDSRDRDRPSGVLAGVETQEENSESPVLGLHASPLAKIQVEKSKQNGLGLGVEGCGSKGDAECDRRATEMRQWDSVSHNSKNRSAGDSATEETLKAEGPLVNLFAPREAVYSEPPPVSKSPTPSLATLSMKSVQEAKADFCSQNQVSDVKIVRGSTEQGPTEPKSGCPPTALRSGGQQGAYPAQHHLPKSAFVDDFGATDRKTLPSGIGLEWFPELYSGYLGLGVLAGKPQYWPSVAQKPQLTSPQWGHLSQVPLLERSSADLRSLEPPTRLAPSSFPLMKLLGAVHKGWVRCNTTIKKSGVGSVTMLFAGYFMLCCSWSFRHLRRQLELLSKSSSGEPRNSA</sequence>
<dbReference type="RefSeq" id="XP_023569755.1">
    <property type="nucleotide sequence ID" value="XM_023713987.1"/>
</dbReference>
<dbReference type="InterPro" id="IPR037694">
    <property type="entry name" value="MTNAP1"/>
</dbReference>
<dbReference type="PANTHER" id="PTHR16270:SF5">
    <property type="entry name" value="HYPOTHETICAL LOC287798"/>
    <property type="match status" value="1"/>
</dbReference>
<feature type="region of interest" description="Disordered" evidence="1">
    <location>
        <begin position="246"/>
        <end position="277"/>
    </location>
</feature>
<feature type="region of interest" description="Disordered" evidence="1">
    <location>
        <begin position="404"/>
        <end position="433"/>
    </location>
</feature>
<evidence type="ECO:0000313" key="6">
    <source>
        <dbReference type="RefSeq" id="XP_023569757.1"/>
    </source>
</evidence>
<protein>
    <submittedName>
        <fullName evidence="3 4">Uncharacterized protein C17orf80 homolog isoform X1</fullName>
    </submittedName>
</protein>